<dbReference type="EMBL" id="BGPR01000991">
    <property type="protein sequence ID" value="GBM42295.1"/>
    <property type="molecule type" value="Genomic_DNA"/>
</dbReference>
<dbReference type="OrthoDB" id="6433665at2759"/>
<evidence type="ECO:0008006" key="3">
    <source>
        <dbReference type="Google" id="ProtNLM"/>
    </source>
</evidence>
<name>A0A4Y2FP83_ARAVE</name>
<gene>
    <name evidence="1" type="ORF">AVEN_235008_1</name>
</gene>
<sequence>MDRPLSTSLMLVSAMSVESVVAAIMRVLQSYKHLKLEHGVTVEAIIIRIDVGAGSGRKVLNIDTDRLAKQTDCVPGQTKRCNDCDRLCQSEECFQTHKEATGRQKFSLCDKMYQCRKCSKVISHRYCPKESHHCRTTKCPSCKAYVVGPDHYCLLQTFAPKAHSDRQIFFDFETDQSSGIHEVNFAVAQYFNGDETIFKAYDSLKDFCFWLFSPVHKNFTVIAHNMKGFDGQFIMAWMLEQGVAPGVIPNRWPSCTLLSISRSSTPLIFYECSYFPQTLAKINEMLFKRCFFHGCQDCFDGDVLNPLFGLPMNALFEKTKATSAKLPKAGYILDEKWEHEFRREIELVADLQKFV</sequence>
<accession>A0A4Y2FP83</accession>
<dbReference type="Gene3D" id="3.30.420.10">
    <property type="entry name" value="Ribonuclease H-like superfamily/Ribonuclease H"/>
    <property type="match status" value="1"/>
</dbReference>
<dbReference type="SUPFAM" id="SSF53098">
    <property type="entry name" value="Ribonuclease H-like"/>
    <property type="match status" value="1"/>
</dbReference>
<dbReference type="InterPro" id="IPR036397">
    <property type="entry name" value="RNaseH_sf"/>
</dbReference>
<organism evidence="1 2">
    <name type="scientific">Araneus ventricosus</name>
    <name type="common">Orbweaver spider</name>
    <name type="synonym">Epeira ventricosa</name>
    <dbReference type="NCBI Taxonomy" id="182803"/>
    <lineage>
        <taxon>Eukaryota</taxon>
        <taxon>Metazoa</taxon>
        <taxon>Ecdysozoa</taxon>
        <taxon>Arthropoda</taxon>
        <taxon>Chelicerata</taxon>
        <taxon>Arachnida</taxon>
        <taxon>Araneae</taxon>
        <taxon>Araneomorphae</taxon>
        <taxon>Entelegynae</taxon>
        <taxon>Araneoidea</taxon>
        <taxon>Araneidae</taxon>
        <taxon>Araneus</taxon>
    </lineage>
</organism>
<dbReference type="Proteomes" id="UP000499080">
    <property type="component" value="Unassembled WGS sequence"/>
</dbReference>
<reference evidence="1 2" key="1">
    <citation type="journal article" date="2019" name="Sci. Rep.">
        <title>Orb-weaving spider Araneus ventricosus genome elucidates the spidroin gene catalogue.</title>
        <authorList>
            <person name="Kono N."/>
            <person name="Nakamura H."/>
            <person name="Ohtoshi R."/>
            <person name="Moran D.A.P."/>
            <person name="Shinohara A."/>
            <person name="Yoshida Y."/>
            <person name="Fujiwara M."/>
            <person name="Mori M."/>
            <person name="Tomita M."/>
            <person name="Arakawa K."/>
        </authorList>
    </citation>
    <scope>NUCLEOTIDE SEQUENCE [LARGE SCALE GENOMIC DNA]</scope>
</reference>
<dbReference type="PANTHER" id="PTHR33568:SF3">
    <property type="entry name" value="DNA-DIRECTED DNA POLYMERASE"/>
    <property type="match status" value="1"/>
</dbReference>
<comment type="caution">
    <text evidence="1">The sequence shown here is derived from an EMBL/GenBank/DDBJ whole genome shotgun (WGS) entry which is preliminary data.</text>
</comment>
<dbReference type="PANTHER" id="PTHR33568">
    <property type="entry name" value="DNA POLYMERASE"/>
    <property type="match status" value="1"/>
</dbReference>
<evidence type="ECO:0000313" key="2">
    <source>
        <dbReference type="Proteomes" id="UP000499080"/>
    </source>
</evidence>
<protein>
    <recommendedName>
        <fullName evidence="3">DNA-directed DNA polymerase</fullName>
    </recommendedName>
</protein>
<proteinExistence type="predicted"/>
<dbReference type="InterPro" id="IPR012337">
    <property type="entry name" value="RNaseH-like_sf"/>
</dbReference>
<keyword evidence="2" id="KW-1185">Reference proteome</keyword>
<dbReference type="AlphaFoldDB" id="A0A4Y2FP83"/>
<dbReference type="GO" id="GO:0003676">
    <property type="term" value="F:nucleic acid binding"/>
    <property type="evidence" value="ECO:0007669"/>
    <property type="project" value="InterPro"/>
</dbReference>
<evidence type="ECO:0000313" key="1">
    <source>
        <dbReference type="EMBL" id="GBM42295.1"/>
    </source>
</evidence>